<proteinExistence type="predicted"/>
<evidence type="ECO:0000256" key="2">
    <source>
        <dbReference type="ARBA" id="ARBA00022801"/>
    </source>
</evidence>
<comment type="caution">
    <text evidence="5">The sequence shown here is derived from an EMBL/GenBank/DDBJ whole genome shotgun (WGS) entry which is preliminary data.</text>
</comment>
<reference evidence="5 6" key="1">
    <citation type="journal article" date="2012" name="PLoS Pathog.">
        <title>Comparative pathogenomics reveals horizontally acquired novel virulence genes in fungi infecting cereal hosts.</title>
        <authorList>
            <person name="Gardiner D.M."/>
            <person name="McDonald M.C."/>
            <person name="Covarelli L."/>
            <person name="Solomon P.S."/>
            <person name="Rusu A.G."/>
            <person name="Marshall M."/>
            <person name="Kazan K."/>
            <person name="Chakraborty S."/>
            <person name="McDonald B.A."/>
            <person name="Manners J.M."/>
        </authorList>
    </citation>
    <scope>NUCLEOTIDE SEQUENCE [LARGE SCALE GENOMIC DNA]</scope>
    <source>
        <strain evidence="5 6">CS3096</strain>
    </source>
</reference>
<keyword evidence="3" id="KW-0067">ATP-binding</keyword>
<dbReference type="GeneID" id="20370810"/>
<dbReference type="GO" id="GO:0016787">
    <property type="term" value="F:hydrolase activity"/>
    <property type="evidence" value="ECO:0007669"/>
    <property type="project" value="UniProtKB-KW"/>
</dbReference>
<dbReference type="GO" id="GO:0008094">
    <property type="term" value="F:ATP-dependent activity, acting on DNA"/>
    <property type="evidence" value="ECO:0007669"/>
    <property type="project" value="TreeGrafter"/>
</dbReference>
<keyword evidence="6" id="KW-1185">Reference proteome</keyword>
<dbReference type="CDD" id="cd18793">
    <property type="entry name" value="SF2_C_SNF"/>
    <property type="match status" value="1"/>
</dbReference>
<dbReference type="GO" id="GO:0005524">
    <property type="term" value="F:ATP binding"/>
    <property type="evidence" value="ECO:0007669"/>
    <property type="project" value="UniProtKB-KW"/>
</dbReference>
<dbReference type="KEGG" id="fpu:FPSE_12193"/>
<dbReference type="RefSeq" id="XP_009263585.1">
    <property type="nucleotide sequence ID" value="XM_009265310.1"/>
</dbReference>
<evidence type="ECO:0000313" key="6">
    <source>
        <dbReference type="Proteomes" id="UP000007978"/>
    </source>
</evidence>
<sequence length="137" mass="15418">EPPITFVFVLRDRGVALRRIDGSLGNDERLRVLNEFKNDPTISVLLITMQTGAVGLTLTVATQVHIIEPQWNPSVEEQAIARALRMGQSKSVKVFRYIMKNTVEERILALQKKKRDLVRFTIDGNSRDGVSGTLETI</sequence>
<dbReference type="SMART" id="SM00490">
    <property type="entry name" value="HELICc"/>
    <property type="match status" value="1"/>
</dbReference>
<gene>
    <name evidence="5" type="ORF">FPSE_12193</name>
</gene>
<dbReference type="InterPro" id="IPR027417">
    <property type="entry name" value="P-loop_NTPase"/>
</dbReference>
<evidence type="ECO:0000256" key="1">
    <source>
        <dbReference type="ARBA" id="ARBA00022741"/>
    </source>
</evidence>
<accession>K3V3K8</accession>
<dbReference type="PANTHER" id="PTHR45626">
    <property type="entry name" value="TRANSCRIPTION TERMINATION FACTOR 2-RELATED"/>
    <property type="match status" value="1"/>
</dbReference>
<dbReference type="eggNOG" id="KOG1001">
    <property type="taxonomic scope" value="Eukaryota"/>
</dbReference>
<evidence type="ECO:0000259" key="4">
    <source>
        <dbReference type="PROSITE" id="PS51194"/>
    </source>
</evidence>
<dbReference type="AlphaFoldDB" id="K3V3K8"/>
<dbReference type="PROSITE" id="PS51194">
    <property type="entry name" value="HELICASE_CTER"/>
    <property type="match status" value="1"/>
</dbReference>
<feature type="non-terminal residue" evidence="5">
    <location>
        <position position="1"/>
    </location>
</feature>
<dbReference type="PANTHER" id="PTHR45626:SF22">
    <property type="entry name" value="DNA REPAIR PROTEIN RAD5"/>
    <property type="match status" value="1"/>
</dbReference>
<dbReference type="EMBL" id="AFNW01000624">
    <property type="protein sequence ID" value="EKJ67612.1"/>
    <property type="molecule type" value="Genomic_DNA"/>
</dbReference>
<dbReference type="OrthoDB" id="448448at2759"/>
<organism evidence="5 6">
    <name type="scientific">Fusarium pseudograminearum (strain CS3096)</name>
    <name type="common">Wheat and barley crown-rot fungus</name>
    <dbReference type="NCBI Taxonomy" id="1028729"/>
    <lineage>
        <taxon>Eukaryota</taxon>
        <taxon>Fungi</taxon>
        <taxon>Dikarya</taxon>
        <taxon>Ascomycota</taxon>
        <taxon>Pezizomycotina</taxon>
        <taxon>Sordariomycetes</taxon>
        <taxon>Hypocreomycetidae</taxon>
        <taxon>Hypocreales</taxon>
        <taxon>Nectriaceae</taxon>
        <taxon>Fusarium</taxon>
    </lineage>
</organism>
<evidence type="ECO:0000313" key="5">
    <source>
        <dbReference type="EMBL" id="EKJ67612.1"/>
    </source>
</evidence>
<evidence type="ECO:0000256" key="3">
    <source>
        <dbReference type="ARBA" id="ARBA00022840"/>
    </source>
</evidence>
<dbReference type="Proteomes" id="UP000007978">
    <property type="component" value="Chromosome 1"/>
</dbReference>
<dbReference type="InterPro" id="IPR049730">
    <property type="entry name" value="SNF2/RAD54-like_C"/>
</dbReference>
<keyword evidence="1" id="KW-0547">Nucleotide-binding</keyword>
<dbReference type="GO" id="GO:0005634">
    <property type="term" value="C:nucleus"/>
    <property type="evidence" value="ECO:0007669"/>
    <property type="project" value="TreeGrafter"/>
</dbReference>
<protein>
    <recommendedName>
        <fullName evidence="4">Helicase C-terminal domain-containing protein</fullName>
    </recommendedName>
</protein>
<feature type="domain" description="Helicase C-terminal" evidence="4">
    <location>
        <begin position="1"/>
        <end position="137"/>
    </location>
</feature>
<dbReference type="HOGENOM" id="CLU_000315_30_1_1"/>
<dbReference type="InterPro" id="IPR050628">
    <property type="entry name" value="SNF2_RAD54_helicase_TF"/>
</dbReference>
<keyword evidence="2" id="KW-0378">Hydrolase</keyword>
<dbReference type="GO" id="GO:0006281">
    <property type="term" value="P:DNA repair"/>
    <property type="evidence" value="ECO:0007669"/>
    <property type="project" value="TreeGrafter"/>
</dbReference>
<dbReference type="InterPro" id="IPR001650">
    <property type="entry name" value="Helicase_C-like"/>
</dbReference>
<dbReference type="Gene3D" id="3.40.50.300">
    <property type="entry name" value="P-loop containing nucleotide triphosphate hydrolases"/>
    <property type="match status" value="1"/>
</dbReference>
<dbReference type="Pfam" id="PF00271">
    <property type="entry name" value="Helicase_C"/>
    <property type="match status" value="1"/>
</dbReference>
<dbReference type="SUPFAM" id="SSF52540">
    <property type="entry name" value="P-loop containing nucleoside triphosphate hydrolases"/>
    <property type="match status" value="1"/>
</dbReference>
<name>K3V3K8_FUSPC</name>